<protein>
    <submittedName>
        <fullName evidence="2">Uncharacterized protein</fullName>
    </submittedName>
</protein>
<keyword evidence="3" id="KW-1185">Reference proteome</keyword>
<gene>
    <name evidence="2" type="ORF">K7C98_06915</name>
</gene>
<comment type="caution">
    <text evidence="2">The sequence shown here is derived from an EMBL/GenBank/DDBJ whole genome shotgun (WGS) entry which is preliminary data.</text>
</comment>
<keyword evidence="1" id="KW-0472">Membrane</keyword>
<reference evidence="2" key="1">
    <citation type="submission" date="2021-08" db="EMBL/GenBank/DDBJ databases">
        <authorList>
            <person name="Stevens D.C."/>
        </authorList>
    </citation>
    <scope>NUCLEOTIDE SEQUENCE</scope>
    <source>
        <strain evidence="2">DSM 53165</strain>
    </source>
</reference>
<organism evidence="2 3">
    <name type="scientific">Nannocystis pusilla</name>
    <dbReference type="NCBI Taxonomy" id="889268"/>
    <lineage>
        <taxon>Bacteria</taxon>
        <taxon>Pseudomonadati</taxon>
        <taxon>Myxococcota</taxon>
        <taxon>Polyangia</taxon>
        <taxon>Nannocystales</taxon>
        <taxon>Nannocystaceae</taxon>
        <taxon>Nannocystis</taxon>
    </lineage>
</organism>
<dbReference type="EMBL" id="JAIRAU010000002">
    <property type="protein sequence ID" value="MBZ5708983.1"/>
    <property type="molecule type" value="Genomic_DNA"/>
</dbReference>
<evidence type="ECO:0000256" key="1">
    <source>
        <dbReference type="SAM" id="Phobius"/>
    </source>
</evidence>
<sequence>MADDDPITEGYFDRHLHRPLAAWVLGRVRPAPSLELLTLAGLVVGLTGAVAVLLAAPRSVDWIFPAWLLFAFTVASSARRLLASNSGAEPEAGMLEFAIGAAFWIALTLRAAPDSAWTCTVASIALVSALVHVGLHAELRRRFAELTGGDGDVAPPSPRPSVAALARGLAPAVFHDLAAALLGPEHLGGRPPPGAARSLLAAPMRMAAWLGHDTHLALLYVATAVAAVRIDLAFWTVALAVAVGLNLWALLVVAGWRRAEALVRRLAPV</sequence>
<name>A0ABS7TL86_9BACT</name>
<feature type="transmembrane region" description="Helical" evidence="1">
    <location>
        <begin position="36"/>
        <end position="56"/>
    </location>
</feature>
<evidence type="ECO:0000313" key="3">
    <source>
        <dbReference type="Proteomes" id="UP001139031"/>
    </source>
</evidence>
<feature type="transmembrane region" description="Helical" evidence="1">
    <location>
        <begin position="207"/>
        <end position="228"/>
    </location>
</feature>
<feature type="transmembrane region" description="Helical" evidence="1">
    <location>
        <begin position="93"/>
        <end position="109"/>
    </location>
</feature>
<keyword evidence="1" id="KW-0812">Transmembrane</keyword>
<keyword evidence="1" id="KW-1133">Transmembrane helix</keyword>
<feature type="transmembrane region" description="Helical" evidence="1">
    <location>
        <begin position="62"/>
        <end position="81"/>
    </location>
</feature>
<proteinExistence type="predicted"/>
<dbReference type="RefSeq" id="WP_224190762.1">
    <property type="nucleotide sequence ID" value="NZ_JAIRAU010000002.1"/>
</dbReference>
<evidence type="ECO:0000313" key="2">
    <source>
        <dbReference type="EMBL" id="MBZ5708983.1"/>
    </source>
</evidence>
<feature type="transmembrane region" description="Helical" evidence="1">
    <location>
        <begin position="234"/>
        <end position="256"/>
    </location>
</feature>
<dbReference type="Proteomes" id="UP001139031">
    <property type="component" value="Unassembled WGS sequence"/>
</dbReference>
<accession>A0ABS7TL86</accession>